<dbReference type="InterPro" id="IPR054594">
    <property type="entry name" value="Lon_lid"/>
</dbReference>
<evidence type="ECO:0000313" key="15">
    <source>
        <dbReference type="Proteomes" id="UP000070544"/>
    </source>
</evidence>
<dbReference type="GO" id="GO:0004176">
    <property type="term" value="F:ATP-dependent peptidase activity"/>
    <property type="evidence" value="ECO:0007669"/>
    <property type="project" value="UniProtKB-UniRule"/>
</dbReference>
<keyword evidence="1" id="KW-0963">Cytoplasm</keyword>
<keyword evidence="15" id="KW-1185">Reference proteome</keyword>
<dbReference type="GO" id="GO:0030163">
    <property type="term" value="P:protein catabolic process"/>
    <property type="evidence" value="ECO:0007669"/>
    <property type="project" value="InterPro"/>
</dbReference>
<dbReference type="Pfam" id="PF05362">
    <property type="entry name" value="Lon_C"/>
    <property type="match status" value="1"/>
</dbReference>
<dbReference type="InterPro" id="IPR027065">
    <property type="entry name" value="Lon_Prtase"/>
</dbReference>
<dbReference type="InterPro" id="IPR003593">
    <property type="entry name" value="AAA+_ATPase"/>
</dbReference>
<dbReference type="InterPro" id="IPR004815">
    <property type="entry name" value="Lon_bac/euk-typ"/>
</dbReference>
<keyword evidence="5 9" id="KW-0720">Serine protease</keyword>
<evidence type="ECO:0000256" key="10">
    <source>
        <dbReference type="RuleBase" id="RU000591"/>
    </source>
</evidence>
<dbReference type="InterPro" id="IPR003111">
    <property type="entry name" value="Lon_prtase_N"/>
</dbReference>
<dbReference type="GO" id="GO:0004252">
    <property type="term" value="F:serine-type endopeptidase activity"/>
    <property type="evidence" value="ECO:0007669"/>
    <property type="project" value="UniProtKB-UniRule"/>
</dbReference>
<dbReference type="GO" id="GO:0006508">
    <property type="term" value="P:proteolysis"/>
    <property type="evidence" value="ECO:0007669"/>
    <property type="project" value="UniProtKB-KW"/>
</dbReference>
<proteinExistence type="inferred from homology"/>
<name>A0A139AUH0_GONPJ</name>
<dbReference type="OMA" id="EYFLHQQ"/>
<feature type="active site" evidence="9">
    <location>
        <position position="532"/>
    </location>
</feature>
<organism evidence="14 15">
    <name type="scientific">Gonapodya prolifera (strain JEL478)</name>
    <name type="common">Monoblepharis prolifera</name>
    <dbReference type="NCBI Taxonomy" id="1344416"/>
    <lineage>
        <taxon>Eukaryota</taxon>
        <taxon>Fungi</taxon>
        <taxon>Fungi incertae sedis</taxon>
        <taxon>Chytridiomycota</taxon>
        <taxon>Chytridiomycota incertae sedis</taxon>
        <taxon>Monoblepharidomycetes</taxon>
        <taxon>Monoblepharidales</taxon>
        <taxon>Gonapodyaceae</taxon>
        <taxon>Gonapodya</taxon>
    </lineage>
</organism>
<accession>A0A139AUH0</accession>
<dbReference type="InterPro" id="IPR003959">
    <property type="entry name" value="ATPase_AAA_core"/>
</dbReference>
<dbReference type="EC" id="3.4.21.-" evidence="11"/>
<dbReference type="STRING" id="1344416.A0A139AUH0"/>
<dbReference type="FunFam" id="3.40.50.300:FF:000382">
    <property type="entry name" value="Lon protease homolog 2, peroxisomal"/>
    <property type="match status" value="1"/>
</dbReference>
<keyword evidence="2 9" id="KW-0645">Protease</keyword>
<evidence type="ECO:0000259" key="13">
    <source>
        <dbReference type="PROSITE" id="PS51787"/>
    </source>
</evidence>
<keyword evidence="6 10" id="KW-0067">ATP-binding</keyword>
<dbReference type="InterPro" id="IPR008268">
    <property type="entry name" value="Peptidase_S16_AS"/>
</dbReference>
<dbReference type="Gene3D" id="1.20.58.1480">
    <property type="match status" value="1"/>
</dbReference>
<reference evidence="14 15" key="1">
    <citation type="journal article" date="2015" name="Genome Biol. Evol.">
        <title>Phylogenomic analyses indicate that early fungi evolved digesting cell walls of algal ancestors of land plants.</title>
        <authorList>
            <person name="Chang Y."/>
            <person name="Wang S."/>
            <person name="Sekimoto S."/>
            <person name="Aerts A.L."/>
            <person name="Choi C."/>
            <person name="Clum A."/>
            <person name="LaButti K.M."/>
            <person name="Lindquist E.A."/>
            <person name="Yee Ngan C."/>
            <person name="Ohm R.A."/>
            <person name="Salamov A.A."/>
            <person name="Grigoriev I.V."/>
            <person name="Spatafora J.W."/>
            <person name="Berbee M.L."/>
        </authorList>
    </citation>
    <scope>NUCLEOTIDE SEQUENCE [LARGE SCALE GENOMIC DNA]</scope>
    <source>
        <strain evidence="14 15">JEL478</strain>
    </source>
</reference>
<dbReference type="GO" id="GO:0016887">
    <property type="term" value="F:ATP hydrolysis activity"/>
    <property type="evidence" value="ECO:0007669"/>
    <property type="project" value="InterPro"/>
</dbReference>
<evidence type="ECO:0000256" key="6">
    <source>
        <dbReference type="ARBA" id="ARBA00022840"/>
    </source>
</evidence>
<dbReference type="OrthoDB" id="2411602at2759"/>
<evidence type="ECO:0000256" key="5">
    <source>
        <dbReference type="ARBA" id="ARBA00022825"/>
    </source>
</evidence>
<dbReference type="Pfam" id="PF00004">
    <property type="entry name" value="AAA"/>
    <property type="match status" value="1"/>
</dbReference>
<evidence type="ECO:0000256" key="2">
    <source>
        <dbReference type="ARBA" id="ARBA00022670"/>
    </source>
</evidence>
<evidence type="ECO:0000256" key="8">
    <source>
        <dbReference type="ARBA" id="ARBA00023140"/>
    </source>
</evidence>
<keyword evidence="8" id="KW-0576">Peroxisome</keyword>
<evidence type="ECO:0000256" key="7">
    <source>
        <dbReference type="ARBA" id="ARBA00023016"/>
    </source>
</evidence>
<feature type="domain" description="Lon proteolytic" evidence="12">
    <location>
        <begin position="441"/>
        <end position="626"/>
    </location>
</feature>
<evidence type="ECO:0000256" key="9">
    <source>
        <dbReference type="PROSITE-ProRule" id="PRU01122"/>
    </source>
</evidence>
<comment type="similarity">
    <text evidence="9 10">Belongs to the peptidase S16 family.</text>
</comment>
<evidence type="ECO:0000256" key="4">
    <source>
        <dbReference type="ARBA" id="ARBA00022801"/>
    </source>
</evidence>
<dbReference type="InterPro" id="IPR027417">
    <property type="entry name" value="P-loop_NTPase"/>
</dbReference>
<protein>
    <recommendedName>
        <fullName evidence="11">Lon protease homolog</fullName>
        <ecNumber evidence="11">3.4.21.-</ecNumber>
    </recommendedName>
</protein>
<evidence type="ECO:0000256" key="1">
    <source>
        <dbReference type="ARBA" id="ARBA00022490"/>
    </source>
</evidence>
<dbReference type="InterPro" id="IPR008269">
    <property type="entry name" value="Lon_proteolytic"/>
</dbReference>
<evidence type="ECO:0000313" key="14">
    <source>
        <dbReference type="EMBL" id="KXS20354.1"/>
    </source>
</evidence>
<dbReference type="Gene3D" id="3.40.50.300">
    <property type="entry name" value="P-loop containing nucleotide triphosphate hydrolases"/>
    <property type="match status" value="1"/>
</dbReference>
<dbReference type="Proteomes" id="UP000070544">
    <property type="component" value="Unassembled WGS sequence"/>
</dbReference>
<dbReference type="FunFam" id="1.10.8.60:FF:000091">
    <property type="entry name" value="Lon protease homolog 2, peroxisomal"/>
    <property type="match status" value="1"/>
</dbReference>
<dbReference type="PROSITE" id="PS51786">
    <property type="entry name" value="LON_PROTEOLYTIC"/>
    <property type="match status" value="1"/>
</dbReference>
<dbReference type="NCBIfam" id="TIGR00763">
    <property type="entry name" value="lon"/>
    <property type="match status" value="1"/>
</dbReference>
<feature type="active site" evidence="9">
    <location>
        <position position="575"/>
    </location>
</feature>
<dbReference type="PROSITE" id="PS01046">
    <property type="entry name" value="LON_SER"/>
    <property type="match status" value="1"/>
</dbReference>
<dbReference type="SUPFAM" id="SSF54211">
    <property type="entry name" value="Ribosomal protein S5 domain 2-like"/>
    <property type="match status" value="1"/>
</dbReference>
<dbReference type="SMART" id="SM00382">
    <property type="entry name" value="AAA"/>
    <property type="match status" value="1"/>
</dbReference>
<dbReference type="FunFam" id="1.20.5.5270:FF:000002">
    <property type="entry name" value="Lon protease homolog"/>
    <property type="match status" value="1"/>
</dbReference>
<feature type="domain" description="Lon N-terminal" evidence="13">
    <location>
        <begin position="1"/>
        <end position="49"/>
    </location>
</feature>
<dbReference type="Pfam" id="PF02190">
    <property type="entry name" value="LON_substr_bdg"/>
    <property type="match status" value="1"/>
</dbReference>
<dbReference type="SUPFAM" id="SSF52540">
    <property type="entry name" value="P-loop containing nucleoside triphosphate hydrolases"/>
    <property type="match status" value="1"/>
</dbReference>
<evidence type="ECO:0000256" key="11">
    <source>
        <dbReference type="RuleBase" id="RU000592"/>
    </source>
</evidence>
<dbReference type="Pfam" id="PF22667">
    <property type="entry name" value="Lon_lid"/>
    <property type="match status" value="1"/>
</dbReference>
<sequence length="649" mass="72082">MIDDTQPPRLADMVASMIDLSIEEKLSVLDAVEPKDRIEKVLKLLARQIQVLKISRKLQTTVEGKLGEKQREAILREQMNAIKQELGEKDEDQDEIEELVKRIKDSNLPEEADKAAQREIKRLKRMHPSMAEYQVVRSYLEWLADLPWNKVSEDRLDIDSARKQLNEDHYGLEKIKTRILEFLAVRKLKKDMRGPILCFVGPPGVGKTSLGKSIAAALNRKFYRISLGGVRDEAEIRGHRRTYIGAMPGMVIQGMRRCGTANPVFLLDEIDKLGRDFRGDPSSALLEVLDPEQNSTFNDHYINVPFDLSKVFFIATANEESTIPGPLLDRMEIIRLPGYTFDEKLHIARKYLLPKQITAHGLSVEDVKMDDEVIMKIATGYTREAGVRNLEREVAGVVRGLAVEYTEGKEKGSSYEPQVSLEKLAKILGPEMFDDEVAERQQIPGVVTGLAWTAMGGGLLFIEATEMPGRGQIHLTGKLGDVIKESAQVAVAWVRAHASALGITKDGKDSLFDKADIHIHFPAGATPKDGPSAGVTIVTAVVGLLTGKAVKDHTAMTGEITLRGQVLPVGGIKEKVLAAHRGGIKNIIIPFRNRKDLVEIPENVRADINFTFAKAIEDVLRAAFDDGEEMTKILGKTRFIGNGQVEARL</sequence>
<dbReference type="PANTHER" id="PTHR10046">
    <property type="entry name" value="ATP DEPENDENT LON PROTEASE FAMILY MEMBER"/>
    <property type="match status" value="1"/>
</dbReference>
<dbReference type="PROSITE" id="PS51787">
    <property type="entry name" value="LON_N"/>
    <property type="match status" value="1"/>
</dbReference>
<evidence type="ECO:0000259" key="12">
    <source>
        <dbReference type="PROSITE" id="PS51786"/>
    </source>
</evidence>
<dbReference type="PRINTS" id="PR00830">
    <property type="entry name" value="ENDOLAPTASE"/>
</dbReference>
<dbReference type="InterPro" id="IPR020568">
    <property type="entry name" value="Ribosomal_Su5_D2-typ_SF"/>
</dbReference>
<dbReference type="GO" id="GO:0005524">
    <property type="term" value="F:ATP binding"/>
    <property type="evidence" value="ECO:0007669"/>
    <property type="project" value="UniProtKB-KW"/>
</dbReference>
<dbReference type="InterPro" id="IPR014721">
    <property type="entry name" value="Ribsml_uS5_D2-typ_fold_subgr"/>
</dbReference>
<keyword evidence="4 9" id="KW-0378">Hydrolase</keyword>
<gene>
    <name evidence="14" type="ORF">M427DRAFT_94288</name>
</gene>
<dbReference type="CDD" id="cd19500">
    <property type="entry name" value="RecA-like_Lon"/>
    <property type="match status" value="1"/>
</dbReference>
<dbReference type="FunFam" id="3.30.230.10:FF:000019">
    <property type="entry name" value="Lon protease homolog 2, peroxisomal"/>
    <property type="match status" value="1"/>
</dbReference>
<keyword evidence="3 10" id="KW-0547">Nucleotide-binding</keyword>
<dbReference type="Gene3D" id="3.30.230.10">
    <property type="match status" value="1"/>
</dbReference>
<dbReference type="EMBL" id="KQ965735">
    <property type="protein sequence ID" value="KXS20354.1"/>
    <property type="molecule type" value="Genomic_DNA"/>
</dbReference>
<dbReference type="Gene3D" id="1.10.8.60">
    <property type="match status" value="1"/>
</dbReference>
<evidence type="ECO:0000256" key="3">
    <source>
        <dbReference type="ARBA" id="ARBA00022741"/>
    </source>
</evidence>
<dbReference type="Gene3D" id="1.20.5.5270">
    <property type="match status" value="1"/>
</dbReference>
<dbReference type="AlphaFoldDB" id="A0A139AUH0"/>
<keyword evidence="7" id="KW-0346">Stress response</keyword>